<dbReference type="RefSeq" id="WP_106523739.1">
    <property type="nucleotide sequence ID" value="NZ_PYGD01000006.1"/>
</dbReference>
<organism evidence="2 3">
    <name type="scientific">Taibaiella chishuiensis</name>
    <dbReference type="NCBI Taxonomy" id="1434707"/>
    <lineage>
        <taxon>Bacteria</taxon>
        <taxon>Pseudomonadati</taxon>
        <taxon>Bacteroidota</taxon>
        <taxon>Chitinophagia</taxon>
        <taxon>Chitinophagales</taxon>
        <taxon>Chitinophagaceae</taxon>
        <taxon>Taibaiella</taxon>
    </lineage>
</organism>
<sequence>MNRVKTISRILYYLSALLALIYSGMALYSVVCLLTGWNLIPYGEGKYLHILYPFTSKPFLNIDNNLPYMLFSFLLPLTLYGLFFWITCGVFRVFHQPRLFTAKNVTRLRQFYGFNLIAPVSAVLLAAIFVPVESPIWALVVVHLLLGVFAYFFAVIFRQGLQLQNEQDLFI</sequence>
<keyword evidence="1" id="KW-0812">Transmembrane</keyword>
<feature type="transmembrane region" description="Helical" evidence="1">
    <location>
        <begin position="68"/>
        <end position="91"/>
    </location>
</feature>
<reference evidence="2 3" key="1">
    <citation type="submission" date="2018-03" db="EMBL/GenBank/DDBJ databases">
        <title>Genomic Encyclopedia of Type Strains, Phase III (KMG-III): the genomes of soil and plant-associated and newly described type strains.</title>
        <authorList>
            <person name="Whitman W."/>
        </authorList>
    </citation>
    <scope>NUCLEOTIDE SEQUENCE [LARGE SCALE GENOMIC DNA]</scope>
    <source>
        <strain evidence="2 3">CGMCC 1.12700</strain>
    </source>
</reference>
<dbReference type="EMBL" id="PYGD01000006">
    <property type="protein sequence ID" value="PSK91135.1"/>
    <property type="molecule type" value="Genomic_DNA"/>
</dbReference>
<comment type="caution">
    <text evidence="2">The sequence shown here is derived from an EMBL/GenBank/DDBJ whole genome shotgun (WGS) entry which is preliminary data.</text>
</comment>
<gene>
    <name evidence="2" type="ORF">B0I18_106146</name>
</gene>
<protein>
    <recommendedName>
        <fullName evidence="4">DUF2975 family protein</fullName>
    </recommendedName>
</protein>
<name>A0A2P8D1P2_9BACT</name>
<proteinExistence type="predicted"/>
<keyword evidence="3" id="KW-1185">Reference proteome</keyword>
<feature type="transmembrane region" description="Helical" evidence="1">
    <location>
        <begin position="136"/>
        <end position="157"/>
    </location>
</feature>
<feature type="transmembrane region" description="Helical" evidence="1">
    <location>
        <begin position="111"/>
        <end position="130"/>
    </location>
</feature>
<dbReference type="Pfam" id="PF11188">
    <property type="entry name" value="DUF2975"/>
    <property type="match status" value="1"/>
</dbReference>
<dbReference type="OrthoDB" id="714390at2"/>
<evidence type="ECO:0000313" key="3">
    <source>
        <dbReference type="Proteomes" id="UP000240572"/>
    </source>
</evidence>
<keyword evidence="1" id="KW-1133">Transmembrane helix</keyword>
<keyword evidence="1" id="KW-0472">Membrane</keyword>
<dbReference type="AlphaFoldDB" id="A0A2P8D1P2"/>
<evidence type="ECO:0000313" key="2">
    <source>
        <dbReference type="EMBL" id="PSK91135.1"/>
    </source>
</evidence>
<accession>A0A2P8D1P2</accession>
<dbReference type="InterPro" id="IPR021354">
    <property type="entry name" value="DUF2975"/>
</dbReference>
<evidence type="ECO:0008006" key="4">
    <source>
        <dbReference type="Google" id="ProtNLM"/>
    </source>
</evidence>
<evidence type="ECO:0000256" key="1">
    <source>
        <dbReference type="SAM" id="Phobius"/>
    </source>
</evidence>
<feature type="transmembrane region" description="Helical" evidence="1">
    <location>
        <begin position="12"/>
        <end position="37"/>
    </location>
</feature>
<dbReference type="Proteomes" id="UP000240572">
    <property type="component" value="Unassembled WGS sequence"/>
</dbReference>